<dbReference type="GO" id="GO:0005762">
    <property type="term" value="C:mitochondrial large ribosomal subunit"/>
    <property type="evidence" value="ECO:0007669"/>
    <property type="project" value="TreeGrafter"/>
</dbReference>
<dbReference type="AlphaFoldDB" id="A0A4P9W2N8"/>
<dbReference type="InterPro" id="IPR007741">
    <property type="entry name" value="Ribosomal_mL43/mS25/NADH_DH"/>
</dbReference>
<dbReference type="InterPro" id="IPR039927">
    <property type="entry name" value="Ribosomal_mL43"/>
</dbReference>
<keyword evidence="3" id="KW-0689">Ribosomal protein</keyword>
<dbReference type="OrthoDB" id="88at2759"/>
<dbReference type="PANTHER" id="PTHR21396">
    <property type="entry name" value="39S RIBOSOMAL PROTEIN L43"/>
    <property type="match status" value="1"/>
</dbReference>
<dbReference type="SUPFAM" id="SSF52833">
    <property type="entry name" value="Thioredoxin-like"/>
    <property type="match status" value="1"/>
</dbReference>
<sequence length="162" mass="18778">MSTPKKLMALAQDAGAKGMSAFKNKHTHGHSGLGAFVPALQRLTLHYHHPSLSGGQTSRPMVEFIRHDLPKFARDRPWLEIRVVPRQFDYPELVGEYRGEQTRYVRVHKFDRERLVEEVKRMADSSGRSRQKYKENVVRESKRAASVLEPWSPFVDPRVFRP</sequence>
<gene>
    <name evidence="8" type="ORF">BDK51DRAFT_29009</name>
</gene>
<dbReference type="PANTHER" id="PTHR21396:SF2">
    <property type="entry name" value="LARGE RIBOSOMAL SUBUNIT PROTEIN ML43"/>
    <property type="match status" value="1"/>
</dbReference>
<keyword evidence="9" id="KW-1185">Reference proteome</keyword>
<evidence type="ECO:0000256" key="5">
    <source>
        <dbReference type="ARBA" id="ARBA00023274"/>
    </source>
</evidence>
<keyword evidence="5" id="KW-0687">Ribonucleoprotein</keyword>
<proteinExistence type="inferred from homology"/>
<evidence type="ECO:0000259" key="7">
    <source>
        <dbReference type="SMART" id="SM00916"/>
    </source>
</evidence>
<feature type="domain" description="Ribosomal protein/NADH dehydrogenase" evidence="7">
    <location>
        <begin position="53"/>
        <end position="126"/>
    </location>
</feature>
<name>A0A4P9W2N8_9FUNG</name>
<protein>
    <recommendedName>
        <fullName evidence="6">Large ribosomal subunit protein mL43</fullName>
    </recommendedName>
</protein>
<comment type="similarity">
    <text evidence="2">Belongs to the mitochondrion-specific ribosomal protein mL43 family.</text>
</comment>
<dbReference type="SMART" id="SM00916">
    <property type="entry name" value="L51_S25_CI-B8"/>
    <property type="match status" value="1"/>
</dbReference>
<accession>A0A4P9W2N8</accession>
<dbReference type="EMBL" id="KZ998886">
    <property type="protein sequence ID" value="RKO85645.1"/>
    <property type="molecule type" value="Genomic_DNA"/>
</dbReference>
<evidence type="ECO:0000313" key="8">
    <source>
        <dbReference type="EMBL" id="RKO85645.1"/>
    </source>
</evidence>
<comment type="subcellular location">
    <subcellularLocation>
        <location evidence="1">Mitochondrion</location>
    </subcellularLocation>
</comment>
<evidence type="ECO:0000256" key="4">
    <source>
        <dbReference type="ARBA" id="ARBA00023128"/>
    </source>
</evidence>
<evidence type="ECO:0000313" key="9">
    <source>
        <dbReference type="Proteomes" id="UP000269721"/>
    </source>
</evidence>
<dbReference type="GO" id="GO:0032543">
    <property type="term" value="P:mitochondrial translation"/>
    <property type="evidence" value="ECO:0007669"/>
    <property type="project" value="InterPro"/>
</dbReference>
<evidence type="ECO:0000256" key="1">
    <source>
        <dbReference type="ARBA" id="ARBA00004173"/>
    </source>
</evidence>
<dbReference type="GO" id="GO:0003735">
    <property type="term" value="F:structural constituent of ribosome"/>
    <property type="evidence" value="ECO:0007669"/>
    <property type="project" value="InterPro"/>
</dbReference>
<evidence type="ECO:0000256" key="2">
    <source>
        <dbReference type="ARBA" id="ARBA00006073"/>
    </source>
</evidence>
<dbReference type="Proteomes" id="UP000269721">
    <property type="component" value="Unassembled WGS sequence"/>
</dbReference>
<organism evidence="8 9">
    <name type="scientific">Blyttiomyces helicus</name>
    <dbReference type="NCBI Taxonomy" id="388810"/>
    <lineage>
        <taxon>Eukaryota</taxon>
        <taxon>Fungi</taxon>
        <taxon>Fungi incertae sedis</taxon>
        <taxon>Chytridiomycota</taxon>
        <taxon>Chytridiomycota incertae sedis</taxon>
        <taxon>Chytridiomycetes</taxon>
        <taxon>Chytridiomycetes incertae sedis</taxon>
        <taxon>Blyttiomyces</taxon>
    </lineage>
</organism>
<evidence type="ECO:0000256" key="6">
    <source>
        <dbReference type="ARBA" id="ARBA00035188"/>
    </source>
</evidence>
<keyword evidence="4" id="KW-0496">Mitochondrion</keyword>
<dbReference type="InterPro" id="IPR036249">
    <property type="entry name" value="Thioredoxin-like_sf"/>
</dbReference>
<reference evidence="9" key="1">
    <citation type="journal article" date="2018" name="Nat. Microbiol.">
        <title>Leveraging single-cell genomics to expand the fungal tree of life.</title>
        <authorList>
            <person name="Ahrendt S.R."/>
            <person name="Quandt C.A."/>
            <person name="Ciobanu D."/>
            <person name="Clum A."/>
            <person name="Salamov A."/>
            <person name="Andreopoulos B."/>
            <person name="Cheng J.F."/>
            <person name="Woyke T."/>
            <person name="Pelin A."/>
            <person name="Henrissat B."/>
            <person name="Reynolds N.K."/>
            <person name="Benny G.L."/>
            <person name="Smith M.E."/>
            <person name="James T.Y."/>
            <person name="Grigoriev I.V."/>
        </authorList>
    </citation>
    <scope>NUCLEOTIDE SEQUENCE [LARGE SCALE GENOMIC DNA]</scope>
</reference>
<dbReference type="Gene3D" id="3.40.30.10">
    <property type="entry name" value="Glutaredoxin"/>
    <property type="match status" value="1"/>
</dbReference>
<evidence type="ECO:0000256" key="3">
    <source>
        <dbReference type="ARBA" id="ARBA00022980"/>
    </source>
</evidence>